<feature type="region of interest" description="Disordered" evidence="2">
    <location>
        <begin position="1"/>
        <end position="38"/>
    </location>
</feature>
<organism evidence="4">
    <name type="scientific">Oryza glumipatula</name>
    <dbReference type="NCBI Taxonomy" id="40148"/>
    <lineage>
        <taxon>Eukaryota</taxon>
        <taxon>Viridiplantae</taxon>
        <taxon>Streptophyta</taxon>
        <taxon>Embryophyta</taxon>
        <taxon>Tracheophyta</taxon>
        <taxon>Spermatophyta</taxon>
        <taxon>Magnoliopsida</taxon>
        <taxon>Liliopsida</taxon>
        <taxon>Poales</taxon>
        <taxon>Poaceae</taxon>
        <taxon>BOP clade</taxon>
        <taxon>Oryzoideae</taxon>
        <taxon>Oryzeae</taxon>
        <taxon>Oryzinae</taxon>
        <taxon>Oryza</taxon>
    </lineage>
</organism>
<evidence type="ECO:0000259" key="3">
    <source>
        <dbReference type="Pfam" id="PF02179"/>
    </source>
</evidence>
<dbReference type="AlphaFoldDB" id="A0A0D9Z900"/>
<keyword evidence="1" id="KW-0143">Chaperone</keyword>
<dbReference type="InterPro" id="IPR036533">
    <property type="entry name" value="BAG_dom_sf"/>
</dbReference>
<evidence type="ECO:0000313" key="5">
    <source>
        <dbReference type="Proteomes" id="UP000026961"/>
    </source>
</evidence>
<dbReference type="EnsemblPlants" id="OGLUM03G22460.1">
    <property type="protein sequence ID" value="OGLUM03G22460.1"/>
    <property type="gene ID" value="OGLUM03G22460"/>
</dbReference>
<dbReference type="InterPro" id="IPR003103">
    <property type="entry name" value="BAG_domain"/>
</dbReference>
<feature type="domain" description="BAG" evidence="3">
    <location>
        <begin position="39"/>
        <end position="100"/>
    </location>
</feature>
<dbReference type="GO" id="GO:0051087">
    <property type="term" value="F:protein-folding chaperone binding"/>
    <property type="evidence" value="ECO:0007669"/>
    <property type="project" value="InterPro"/>
</dbReference>
<dbReference type="GO" id="GO:0050821">
    <property type="term" value="P:protein stabilization"/>
    <property type="evidence" value="ECO:0007669"/>
    <property type="project" value="TreeGrafter"/>
</dbReference>
<dbReference type="InterPro" id="IPR039773">
    <property type="entry name" value="BAG_chaperone_regulator"/>
</dbReference>
<dbReference type="GO" id="GO:0000774">
    <property type="term" value="F:adenyl-nucleotide exchange factor activity"/>
    <property type="evidence" value="ECO:0007669"/>
    <property type="project" value="TreeGrafter"/>
</dbReference>
<dbReference type="eggNOG" id="KOG4361">
    <property type="taxonomic scope" value="Eukaryota"/>
</dbReference>
<name>A0A0D9Z900_9ORYZ</name>
<accession>A0A0D9Z900</accession>
<proteinExistence type="predicted"/>
<feature type="compositionally biased region" description="Pro residues" evidence="2">
    <location>
        <begin position="113"/>
        <end position="123"/>
    </location>
</feature>
<dbReference type="Gene3D" id="1.20.58.120">
    <property type="entry name" value="BAG domain"/>
    <property type="match status" value="1"/>
</dbReference>
<sequence length="131" mass="14436">MRSSVLARDVAHRPPPPSRIEPAAIARPSTPPSPSPVSVSALETIVSKGRRVVDADVVTLTEALMNELVKLDSIVADGEVKEQRRLQKKRVQKYIEALDAIRAKTKKATAPPKARPPRPPPAQQPQQRRQF</sequence>
<dbReference type="GO" id="GO:0005737">
    <property type="term" value="C:cytoplasm"/>
    <property type="evidence" value="ECO:0007669"/>
    <property type="project" value="TreeGrafter"/>
</dbReference>
<dbReference type="PANTHER" id="PTHR12329:SF32">
    <property type="entry name" value="OS08G0546100 PROTEIN"/>
    <property type="match status" value="1"/>
</dbReference>
<evidence type="ECO:0000313" key="4">
    <source>
        <dbReference type="EnsemblPlants" id="OGLUM03G22460.1"/>
    </source>
</evidence>
<dbReference type="SUPFAM" id="SSF63491">
    <property type="entry name" value="BAG domain"/>
    <property type="match status" value="1"/>
</dbReference>
<dbReference type="PANTHER" id="PTHR12329">
    <property type="entry name" value="BCL2-ASSOCIATED ATHANOGENE"/>
    <property type="match status" value="1"/>
</dbReference>
<dbReference type="HOGENOM" id="CLU_2065160_0_0_1"/>
<dbReference type="Pfam" id="PF02179">
    <property type="entry name" value="BAG"/>
    <property type="match status" value="1"/>
</dbReference>
<reference evidence="4" key="2">
    <citation type="submission" date="2018-05" db="EMBL/GenBank/DDBJ databases">
        <title>OgluRS3 (Oryza glumaepatula Reference Sequence Version 3).</title>
        <authorList>
            <person name="Zhang J."/>
            <person name="Kudrna D."/>
            <person name="Lee S."/>
            <person name="Talag J."/>
            <person name="Welchert J."/>
            <person name="Wing R.A."/>
        </authorList>
    </citation>
    <scope>NUCLEOTIDE SEQUENCE [LARGE SCALE GENOMIC DNA]</scope>
</reference>
<dbReference type="Gramene" id="OGLUM03G22460.1">
    <property type="protein sequence ID" value="OGLUM03G22460.1"/>
    <property type="gene ID" value="OGLUM03G22460"/>
</dbReference>
<reference evidence="4" key="1">
    <citation type="submission" date="2015-04" db="UniProtKB">
        <authorList>
            <consortium name="EnsemblPlants"/>
        </authorList>
    </citation>
    <scope>IDENTIFICATION</scope>
</reference>
<dbReference type="STRING" id="40148.A0A0D9Z900"/>
<protein>
    <recommendedName>
        <fullName evidence="3">BAG domain-containing protein</fullName>
    </recommendedName>
</protein>
<keyword evidence="5" id="KW-1185">Reference proteome</keyword>
<evidence type="ECO:0000256" key="1">
    <source>
        <dbReference type="ARBA" id="ARBA00023186"/>
    </source>
</evidence>
<evidence type="ECO:0000256" key="2">
    <source>
        <dbReference type="SAM" id="MobiDB-lite"/>
    </source>
</evidence>
<dbReference type="Proteomes" id="UP000026961">
    <property type="component" value="Chromosome 3"/>
</dbReference>
<feature type="region of interest" description="Disordered" evidence="2">
    <location>
        <begin position="102"/>
        <end position="131"/>
    </location>
</feature>